<sequence>MSVGTSILEDLDPYPGSDAARTSTPSTAKSPFSLDGPSRLPRIPMPTTISTLDQVIHPREDRRSTPWLDAHFEVDRRTYHRAHAIVADELADVVAFLERV</sequence>
<evidence type="ECO:0000313" key="3">
    <source>
        <dbReference type="Proteomes" id="UP000321749"/>
    </source>
</evidence>
<organism evidence="2 3">
    <name type="scientific">Agrococcus baldri</name>
    <dbReference type="NCBI Taxonomy" id="153730"/>
    <lineage>
        <taxon>Bacteria</taxon>
        <taxon>Bacillati</taxon>
        <taxon>Actinomycetota</taxon>
        <taxon>Actinomycetes</taxon>
        <taxon>Micrococcales</taxon>
        <taxon>Microbacteriaceae</taxon>
        <taxon>Agrococcus</taxon>
    </lineage>
</organism>
<comment type="caution">
    <text evidence="2">The sequence shown here is derived from an EMBL/GenBank/DDBJ whole genome shotgun (WGS) entry which is preliminary data.</text>
</comment>
<feature type="compositionally biased region" description="Polar residues" evidence="1">
    <location>
        <begin position="20"/>
        <end position="30"/>
    </location>
</feature>
<feature type="region of interest" description="Disordered" evidence="1">
    <location>
        <begin position="1"/>
        <end position="43"/>
    </location>
</feature>
<dbReference type="EMBL" id="BJUU01000033">
    <property type="protein sequence ID" value="GEK81599.1"/>
    <property type="molecule type" value="Genomic_DNA"/>
</dbReference>
<dbReference type="AlphaFoldDB" id="A0AA87UTE7"/>
<evidence type="ECO:0000313" key="2">
    <source>
        <dbReference type="EMBL" id="GEK81599.1"/>
    </source>
</evidence>
<reference evidence="2 3" key="1">
    <citation type="submission" date="2019-07" db="EMBL/GenBank/DDBJ databases">
        <title>Whole genome shotgun sequence of Agrococcus baldri NBRC 103055.</title>
        <authorList>
            <person name="Hosoyama A."/>
            <person name="Uohara A."/>
            <person name="Ohji S."/>
            <person name="Ichikawa N."/>
        </authorList>
    </citation>
    <scope>NUCLEOTIDE SEQUENCE [LARGE SCALE GENOMIC DNA]</scope>
    <source>
        <strain evidence="2 3">NBRC 103055</strain>
    </source>
</reference>
<accession>A0AA87UTE7</accession>
<evidence type="ECO:0000256" key="1">
    <source>
        <dbReference type="SAM" id="MobiDB-lite"/>
    </source>
</evidence>
<protein>
    <submittedName>
        <fullName evidence="2">Uncharacterized protein</fullName>
    </submittedName>
</protein>
<proteinExistence type="predicted"/>
<name>A0AA87UTE7_9MICO</name>
<keyword evidence="3" id="KW-1185">Reference proteome</keyword>
<gene>
    <name evidence="2" type="ORF">ABA31_29500</name>
</gene>
<dbReference type="Proteomes" id="UP000321749">
    <property type="component" value="Unassembled WGS sequence"/>
</dbReference>